<evidence type="ECO:0000256" key="2">
    <source>
        <dbReference type="SAM" id="SignalP"/>
    </source>
</evidence>
<keyword evidence="5" id="KW-1185">Reference proteome</keyword>
<dbReference type="STRING" id="1555112.LIP_2157"/>
<dbReference type="GO" id="GO:0043190">
    <property type="term" value="C:ATP-binding cassette (ABC) transporter complex"/>
    <property type="evidence" value="ECO:0007669"/>
    <property type="project" value="InterPro"/>
</dbReference>
<dbReference type="SUPFAM" id="SSF53850">
    <property type="entry name" value="Periplasmic binding protein-like II"/>
    <property type="match status" value="1"/>
</dbReference>
<evidence type="ECO:0000313" key="4">
    <source>
        <dbReference type="EMBL" id="BAS27998.1"/>
    </source>
</evidence>
<keyword evidence="1 2" id="KW-0732">Signal</keyword>
<dbReference type="PANTHER" id="PTHR30290:SF38">
    <property type="entry name" value="D,D-DIPEPTIDE-BINDING PERIPLASMIC PROTEIN DDPA-RELATED"/>
    <property type="match status" value="1"/>
</dbReference>
<proteinExistence type="predicted"/>
<dbReference type="Pfam" id="PF00496">
    <property type="entry name" value="SBP_bac_5"/>
    <property type="match status" value="1"/>
</dbReference>
<dbReference type="Gene3D" id="3.90.76.10">
    <property type="entry name" value="Dipeptide-binding Protein, Domain 1"/>
    <property type="match status" value="1"/>
</dbReference>
<dbReference type="PANTHER" id="PTHR30290">
    <property type="entry name" value="PERIPLASMIC BINDING COMPONENT OF ABC TRANSPORTER"/>
    <property type="match status" value="1"/>
</dbReference>
<feature type="chain" id="PRO_5005487092" evidence="2">
    <location>
        <begin position="30"/>
        <end position="534"/>
    </location>
</feature>
<dbReference type="Proteomes" id="UP000065807">
    <property type="component" value="Chromosome"/>
</dbReference>
<feature type="signal peptide" evidence="2">
    <location>
        <begin position="1"/>
        <end position="29"/>
    </location>
</feature>
<dbReference type="GO" id="GO:0042597">
    <property type="term" value="C:periplasmic space"/>
    <property type="evidence" value="ECO:0007669"/>
    <property type="project" value="UniProtKB-ARBA"/>
</dbReference>
<dbReference type="Gene3D" id="3.40.190.10">
    <property type="entry name" value="Periplasmic binding protein-like II"/>
    <property type="match status" value="1"/>
</dbReference>
<dbReference type="GO" id="GO:1904680">
    <property type="term" value="F:peptide transmembrane transporter activity"/>
    <property type="evidence" value="ECO:0007669"/>
    <property type="project" value="TreeGrafter"/>
</dbReference>
<evidence type="ECO:0000313" key="5">
    <source>
        <dbReference type="Proteomes" id="UP000065807"/>
    </source>
</evidence>
<accession>A0A0K2SLK4</accession>
<evidence type="ECO:0000259" key="3">
    <source>
        <dbReference type="Pfam" id="PF00496"/>
    </source>
</evidence>
<dbReference type="RefSeq" id="WP_068137683.1">
    <property type="nucleotide sequence ID" value="NZ_AP014924.1"/>
</dbReference>
<dbReference type="KEGG" id="lpil:LIP_2157"/>
<dbReference type="GO" id="GO:0015833">
    <property type="term" value="P:peptide transport"/>
    <property type="evidence" value="ECO:0007669"/>
    <property type="project" value="TreeGrafter"/>
</dbReference>
<reference evidence="5" key="2">
    <citation type="journal article" date="2016" name="Int. J. Syst. Evol. Microbiol.">
        <title>Complete genome sequence and cell structure of Limnochorda pilosa, a Gram-negative spore-former within the phylum Firmicutes.</title>
        <authorList>
            <person name="Watanabe M."/>
            <person name="Kojima H."/>
            <person name="Fukui M."/>
        </authorList>
    </citation>
    <scope>NUCLEOTIDE SEQUENCE [LARGE SCALE GENOMIC DNA]</scope>
    <source>
        <strain evidence="5">HC45</strain>
    </source>
</reference>
<organism evidence="4 5">
    <name type="scientific">Limnochorda pilosa</name>
    <dbReference type="NCBI Taxonomy" id="1555112"/>
    <lineage>
        <taxon>Bacteria</taxon>
        <taxon>Bacillati</taxon>
        <taxon>Bacillota</taxon>
        <taxon>Limnochordia</taxon>
        <taxon>Limnochordales</taxon>
        <taxon>Limnochordaceae</taxon>
        <taxon>Limnochorda</taxon>
    </lineage>
</organism>
<dbReference type="AlphaFoldDB" id="A0A0K2SLK4"/>
<reference evidence="5" key="1">
    <citation type="submission" date="2015-07" db="EMBL/GenBank/DDBJ databases">
        <title>Complete genome sequence and phylogenetic analysis of Limnochorda pilosa.</title>
        <authorList>
            <person name="Watanabe M."/>
            <person name="Kojima H."/>
            <person name="Fukui M."/>
        </authorList>
    </citation>
    <scope>NUCLEOTIDE SEQUENCE [LARGE SCALE GENOMIC DNA]</scope>
    <source>
        <strain evidence="5">HC45</strain>
    </source>
</reference>
<dbReference type="InterPro" id="IPR030678">
    <property type="entry name" value="Peptide/Ni-bd"/>
</dbReference>
<gene>
    <name evidence="4" type="ORF">LIP_2157</name>
</gene>
<protein>
    <submittedName>
        <fullName evidence="4">Oligopeptide-binding protein AppA</fullName>
    </submittedName>
</protein>
<dbReference type="InterPro" id="IPR039424">
    <property type="entry name" value="SBP_5"/>
</dbReference>
<dbReference type="EMBL" id="AP014924">
    <property type="protein sequence ID" value="BAS27998.1"/>
    <property type="molecule type" value="Genomic_DNA"/>
</dbReference>
<feature type="domain" description="Solute-binding protein family 5" evidence="3">
    <location>
        <begin position="74"/>
        <end position="451"/>
    </location>
</feature>
<dbReference type="InterPro" id="IPR000914">
    <property type="entry name" value="SBP_5_dom"/>
</dbReference>
<dbReference type="OrthoDB" id="9796817at2"/>
<dbReference type="PIRSF" id="PIRSF002741">
    <property type="entry name" value="MppA"/>
    <property type="match status" value="1"/>
</dbReference>
<sequence length="534" mass="58930">MNRTARLVATAFIVLSLALVGAAPSRAQAEKVIRVGMWSPPGNVSAINADSSYGYFIVRFVFDTMVNLEPDFSFSPRLADAWEISRDGRTYTFHLNPNATWHDGKPITAADVLFTIETVATPGVQTNRGSALRAIEGLDANGKMTGETISGVRVVDAHTIAITTKSAVDPARFLEQFGTGLYVIPKHLLEGLSPDELARSDVLLNPTVGSGPFRFVRYVTDQYVELERYDAYHRGPAKVDRIFVRIVPAPSVATQLIRGEIDVVAGPGIGEIPLEDWPLVQKAENLRTVTEPALGYQFMAINSAQPYFQDARVRKALALAINRKLMVDQLYQGEAALAVGPFSPITPYANENLDPIPNDPQQARQLLTEAGWDFGRTVELLVPTGNVLRERSASIIQANLQAVGMQVRIQRLDFPSVLSRVFADDFDLTLLGWTDTFDPDHVSSTFQTGGQYNLGNFSDPEADRLIEAAGSQRDPARRKVLYDQLQVLFQEKVPAVFLYYPNMLTAVSKRLVDADPSVFPFENWAAGWDIQEAK</sequence>
<evidence type="ECO:0000256" key="1">
    <source>
        <dbReference type="ARBA" id="ARBA00022729"/>
    </source>
</evidence>
<name>A0A0K2SLK4_LIMPI</name>
<dbReference type="Gene3D" id="3.10.105.10">
    <property type="entry name" value="Dipeptide-binding Protein, Domain 3"/>
    <property type="match status" value="1"/>
</dbReference>